<dbReference type="OrthoDB" id="462203at2"/>
<dbReference type="PIRSF" id="PIRSF011396">
    <property type="entry name" value="Trp_halogenase"/>
    <property type="match status" value="1"/>
</dbReference>
<dbReference type="GO" id="GO:0000166">
    <property type="term" value="F:nucleotide binding"/>
    <property type="evidence" value="ECO:0007669"/>
    <property type="project" value="UniProtKB-KW"/>
</dbReference>
<dbReference type="STRING" id="1166340.SAMN05192583_1923"/>
<evidence type="ECO:0000313" key="3">
    <source>
        <dbReference type="EMBL" id="SEN06491.1"/>
    </source>
</evidence>
<feature type="binding site" evidence="2">
    <location>
        <position position="81"/>
    </location>
    <ligand>
        <name>7-chloro-L-tryptophan</name>
        <dbReference type="ChEBI" id="CHEBI:58713"/>
    </ligand>
</feature>
<dbReference type="EMBL" id="FOCF01000004">
    <property type="protein sequence ID" value="SEN06491.1"/>
    <property type="molecule type" value="Genomic_DNA"/>
</dbReference>
<dbReference type="RefSeq" id="WP_093665487.1">
    <property type="nucleotide sequence ID" value="NZ_FOCF01000004.1"/>
</dbReference>
<dbReference type="Proteomes" id="UP000199206">
    <property type="component" value="Unassembled WGS sequence"/>
</dbReference>
<name>A0A1H8DGP8_9SPHN</name>
<feature type="binding site" evidence="2">
    <location>
        <position position="346"/>
    </location>
    <ligand>
        <name>L-tryptophan</name>
        <dbReference type="ChEBI" id="CHEBI:57912"/>
    </ligand>
</feature>
<feature type="binding site" evidence="2">
    <location>
        <begin position="14"/>
        <end position="17"/>
    </location>
    <ligand>
        <name>FAD</name>
        <dbReference type="ChEBI" id="CHEBI:57692"/>
    </ligand>
</feature>
<dbReference type="PANTHER" id="PTHR43747">
    <property type="entry name" value="FAD-BINDING PROTEIN"/>
    <property type="match status" value="1"/>
</dbReference>
<keyword evidence="2" id="KW-0547">Nucleotide-binding</keyword>
<accession>A0A1H8DGP8</accession>
<protein>
    <submittedName>
        <fullName evidence="3">Tryptophan halogenase</fullName>
    </submittedName>
</protein>
<feature type="binding site" evidence="2">
    <location>
        <position position="337"/>
    </location>
    <ligand>
        <name>FAD</name>
        <dbReference type="ChEBI" id="CHEBI:57692"/>
    </ligand>
</feature>
<dbReference type="SUPFAM" id="SSF51905">
    <property type="entry name" value="FAD/NAD(P)-binding domain"/>
    <property type="match status" value="1"/>
</dbReference>
<organism evidence="3 4">
    <name type="scientific">Sphingomonas gellani</name>
    <dbReference type="NCBI Taxonomy" id="1166340"/>
    <lineage>
        <taxon>Bacteria</taxon>
        <taxon>Pseudomonadati</taxon>
        <taxon>Pseudomonadota</taxon>
        <taxon>Alphaproteobacteria</taxon>
        <taxon>Sphingomonadales</taxon>
        <taxon>Sphingomonadaceae</taxon>
        <taxon>Sphingomonas</taxon>
    </lineage>
</organism>
<evidence type="ECO:0000256" key="2">
    <source>
        <dbReference type="PIRSR" id="PIRSR011396-2"/>
    </source>
</evidence>
<keyword evidence="2" id="KW-0274">FAD</keyword>
<evidence type="ECO:0000313" key="4">
    <source>
        <dbReference type="Proteomes" id="UP000199206"/>
    </source>
</evidence>
<dbReference type="AlphaFoldDB" id="A0A1H8DGP8"/>
<proteinExistence type="predicted"/>
<evidence type="ECO:0000256" key="1">
    <source>
        <dbReference type="PIRSR" id="PIRSR011396-1"/>
    </source>
</evidence>
<dbReference type="InterPro" id="IPR033856">
    <property type="entry name" value="Trp_halogen"/>
</dbReference>
<dbReference type="PANTHER" id="PTHR43747:SF4">
    <property type="entry name" value="FLAVIN-DEPENDENT TRYPTOPHAN HALOGENASE"/>
    <property type="match status" value="1"/>
</dbReference>
<dbReference type="Pfam" id="PF04820">
    <property type="entry name" value="Trp_halogenase"/>
    <property type="match status" value="1"/>
</dbReference>
<keyword evidence="4" id="KW-1185">Reference proteome</keyword>
<dbReference type="InterPro" id="IPR036188">
    <property type="entry name" value="FAD/NAD-bd_sf"/>
</dbReference>
<reference evidence="4" key="1">
    <citation type="submission" date="2016-10" db="EMBL/GenBank/DDBJ databases">
        <authorList>
            <person name="Varghese N."/>
            <person name="Submissions S."/>
        </authorList>
    </citation>
    <scope>NUCLEOTIDE SEQUENCE [LARGE SCALE GENOMIC DNA]</scope>
    <source>
        <strain evidence="4">S6-262</strain>
    </source>
</reference>
<sequence>MRRDAIRRVVIVGGGTAGWMAAAAISRVLGEMPGLSIELVESEEIGTVGVGEATIPQIVLFNQMLGIDEAEFVRETRATYKLGIEFVDWLRPGHRYVHPFGFYGLDMKGIEFHHFWLKGQALGQHAPLDDYSLCIVGGLQGRFAHPRPDQPGSPLSKIGYAFQFDAGLYARFLRRRAEGHGVVRTEGRIVDVERDGTTGHVAAVLLQSGQRVEGDLFLDCSGFKGLLIEGAMEAGFEDWTRWLPCDRAVAVPCENGGDRQPLTRSTARGAGWQWRIPLQHRIGNGYVYASQHISDDEATATLLVHLDGTPLAEPRQLRFTAGHRRSAWVGNVVALGLAGGFLEPLESTSIHLVQSAIARLLTYWPNRRFDQREIDRFNAAHVADYVDIRDFLLLHYRATERDDTPFWTYCRTLEPPPGLAEKLAIFRANGRIFRNHDELFTETSWLSVMVGQGVLPGDYHPAADLLSDDETLSRLHHIRQVVADTASIMPMQDDYLGQIGCTLHHAGIRS</sequence>
<feature type="binding site" evidence="2">
    <location>
        <position position="350"/>
    </location>
    <ligand>
        <name>FAD</name>
        <dbReference type="ChEBI" id="CHEBI:57692"/>
    </ligand>
</feature>
<dbReference type="GO" id="GO:0004497">
    <property type="term" value="F:monooxygenase activity"/>
    <property type="evidence" value="ECO:0007669"/>
    <property type="project" value="InterPro"/>
</dbReference>
<dbReference type="InterPro" id="IPR050816">
    <property type="entry name" value="Flavin-dep_Halogenase_NPB"/>
</dbReference>
<gene>
    <name evidence="3" type="ORF">SAMN05192583_1923</name>
</gene>
<dbReference type="Gene3D" id="3.50.50.60">
    <property type="entry name" value="FAD/NAD(P)-binding domain"/>
    <property type="match status" value="1"/>
</dbReference>
<feature type="active site" evidence="1">
    <location>
        <position position="81"/>
    </location>
</feature>
<dbReference type="InterPro" id="IPR006905">
    <property type="entry name" value="Flavin_halogenase"/>
</dbReference>
<keyword evidence="2" id="KW-0285">Flavoprotein</keyword>